<reference evidence="1 2" key="1">
    <citation type="submission" date="2023-02" db="EMBL/GenBank/DDBJ databases">
        <title>Entomopathogenic bacteria.</title>
        <authorList>
            <person name="Machado R.A."/>
        </authorList>
    </citation>
    <scope>NUCLEOTIDE SEQUENCE [LARGE SCALE GENOMIC DNA]</scope>
    <source>
        <strain evidence="1 2">XENO-2</strain>
    </source>
</reference>
<dbReference type="Proteomes" id="UP001220225">
    <property type="component" value="Unassembled WGS sequence"/>
</dbReference>
<name>A0ABT5LPG9_9GAMM</name>
<sequence length="84" mass="9842">MNIMKESVHVEITPDNSELQWNSYRTIVQRGEEKEIRGNYNNIIINRAPMIPGEIKITLYGVTRGTMFTKVSEFDKTYTMKKRS</sequence>
<gene>
    <name evidence="1" type="ORF">PSI14_02325</name>
</gene>
<dbReference type="RefSeq" id="WP_273574224.1">
    <property type="nucleotide sequence ID" value="NZ_JAQRFN010000002.1"/>
</dbReference>
<evidence type="ECO:0000313" key="1">
    <source>
        <dbReference type="EMBL" id="MDC9595733.1"/>
    </source>
</evidence>
<organism evidence="1 2">
    <name type="scientific">Xenorhabdus anantnagensis</name>
    <dbReference type="NCBI Taxonomy" id="3025875"/>
    <lineage>
        <taxon>Bacteria</taxon>
        <taxon>Pseudomonadati</taxon>
        <taxon>Pseudomonadota</taxon>
        <taxon>Gammaproteobacteria</taxon>
        <taxon>Enterobacterales</taxon>
        <taxon>Morganellaceae</taxon>
        <taxon>Xenorhabdus</taxon>
    </lineage>
</organism>
<dbReference type="EMBL" id="JAQRFN010000002">
    <property type="protein sequence ID" value="MDC9595733.1"/>
    <property type="molecule type" value="Genomic_DNA"/>
</dbReference>
<evidence type="ECO:0000313" key="2">
    <source>
        <dbReference type="Proteomes" id="UP001220225"/>
    </source>
</evidence>
<comment type="caution">
    <text evidence="1">The sequence shown here is derived from an EMBL/GenBank/DDBJ whole genome shotgun (WGS) entry which is preliminary data.</text>
</comment>
<accession>A0ABT5LPG9</accession>
<proteinExistence type="predicted"/>
<keyword evidence="2" id="KW-1185">Reference proteome</keyword>
<protein>
    <submittedName>
        <fullName evidence="1">Uncharacterized protein</fullName>
    </submittedName>
</protein>